<accession>A4L1Y5</accession>
<dbReference type="RefSeq" id="YP_001111289.1">
    <property type="nucleotide sequence ID" value="NC_009240.1"/>
</dbReference>
<evidence type="ECO:0000256" key="1">
    <source>
        <dbReference type="SAM" id="MobiDB-lite"/>
    </source>
</evidence>
<dbReference type="EMBL" id="EF203088">
    <property type="protein sequence ID" value="ABO45355.1"/>
    <property type="molecule type" value="Genomic_DNA"/>
</dbReference>
<feature type="region of interest" description="Disordered" evidence="1">
    <location>
        <begin position="457"/>
        <end position="478"/>
    </location>
</feature>
<name>A4L1Y5_9VIRU</name>
<dbReference type="OrthoDB" id="5133at10239"/>
<proteinExistence type="predicted"/>
<keyword evidence="3" id="KW-1185">Reference proteome</keyword>
<dbReference type="Proteomes" id="UP000203733">
    <property type="component" value="Segment"/>
</dbReference>
<protein>
    <submittedName>
        <fullName evidence="2">Uncharacterized protein</fullName>
    </submittedName>
</protein>
<evidence type="ECO:0000313" key="3">
    <source>
        <dbReference type="Proteomes" id="UP000203733"/>
    </source>
</evidence>
<dbReference type="KEGG" id="vg:4960854"/>
<evidence type="ECO:0000313" key="2">
    <source>
        <dbReference type="EMBL" id="ABO45355.1"/>
    </source>
</evidence>
<reference evidence="2 3" key="1">
    <citation type="journal article" date="2007" name="J. Virol.">
        <title>The genome of Gryllus bimaculatus nudivirus indicates an ancient diversification of baculovirus-related nonoccluded nudiviruses of insects.</title>
        <authorList>
            <person name="Wang Y."/>
            <person name="Kleespies R.G."/>
            <person name="Huger A.M."/>
            <person name="Jehle J.A."/>
        </authorList>
    </citation>
    <scope>NUCLEOTIDE SEQUENCE [LARGE SCALE GENOMIC DNA]</scope>
</reference>
<feature type="compositionally biased region" description="Acidic residues" evidence="1">
    <location>
        <begin position="457"/>
        <end position="468"/>
    </location>
</feature>
<sequence>MALSKSLDEIVNDIFCWSKPVETKNISQETLKNFMDNNAKILNACQLGLIRKCMEPKEEVLKNVDSLADCTLSAFNEQYNDLLPALINIETNKGKYAHVNFCKIYDLKNVSFRPHEYVEADNKKTYSKYPGMEIILTKSYGMLESVCIDTGYIIEIAQTRFGDEYVVIPIIDSTDKNIIPSIICKDRNDSGLFTVNFTTLFHVKEGTKITIHFIALEALQPSVCIDLPFKKKNCQLHRCVANAKDRVDFKSFQKNSDNIIAFKYNDSGCIKSANIVVGKNQHVLLSSRRREWKNPDVFTVAGFFSEKHYLPPMTNVKDASNSFCFTSFGRRVRVIAKETSDFSKCKILNGSFQYMQNYEKDKRAIERMVENVSKFETGIRTILDENDTENLALKFILLDSYRFYNKDLFESKKNMNITDIYNTRNTKREFLNVELHNSLINLLDCDDVVKKRKSDDEFDNECDSDADNGNDQKRNLQCDDNVPEVKKCKMEIEKTKIDNDNDEKNEN</sequence>
<organism evidence="2 3">
    <name type="scientific">Gryllus bimaculatus nudivirus</name>
    <dbReference type="NCBI Taxonomy" id="432587"/>
    <lineage>
        <taxon>Viruses</taxon>
        <taxon>Viruses incertae sedis</taxon>
        <taxon>Naldaviricetes</taxon>
        <taxon>Lefavirales</taxon>
        <taxon>Nudiviridae</taxon>
        <taxon>Alphanudivirus</taxon>
        <taxon>Alphanudivirus grybimaculati</taxon>
    </lineage>
</organism>
<dbReference type="GeneID" id="4960854"/>